<accession>A0A1L8DYK9</accession>
<dbReference type="InterPro" id="IPR015897">
    <property type="entry name" value="CHK_kinase-like"/>
</dbReference>
<dbReference type="PANTHER" id="PTHR11012:SF12">
    <property type="entry name" value="CHK KINASE-LIKE DOMAIN-CONTAINING PROTEIN-RELATED"/>
    <property type="match status" value="1"/>
</dbReference>
<feature type="domain" description="CHK kinase-like" evidence="1">
    <location>
        <begin position="162"/>
        <end position="351"/>
    </location>
</feature>
<protein>
    <submittedName>
        <fullName evidence="2">Putative ecdysteroid kinase</fullName>
    </submittedName>
</protein>
<dbReference type="EMBL" id="GFDF01002568">
    <property type="protein sequence ID" value="JAV11516.1"/>
    <property type="molecule type" value="Transcribed_RNA"/>
</dbReference>
<dbReference type="SUPFAM" id="SSF56112">
    <property type="entry name" value="Protein kinase-like (PK-like)"/>
    <property type="match status" value="1"/>
</dbReference>
<dbReference type="Pfam" id="PF02958">
    <property type="entry name" value="EcKL"/>
    <property type="match status" value="1"/>
</dbReference>
<proteinExistence type="predicted"/>
<keyword evidence="2" id="KW-0808">Transferase</keyword>
<sequence length="433" mass="50487">MAEIETGVVPNGNVEHVNGEKKNVTEVTPDFFHVPTDPPEWLNREYLEKVFRDYEHDQTLHIFECEIVPATKPGDNFASIVFRAHLKYTSKKKTESLSVIIKVRPFLEGFRKDLLSSMPLFETEADMYTRIIPEIQRLLIQIDDKDVIAPNMIYYHNDPEIIIFEDIAPKGYVMRHKAMNFENTKKLILKLAKFHAASFYMYHEEKKELDEFKNGLVTTLAPIDFFQQGYMNVVKCIKEWPGFEEVAEKMEKVGPVFLKKLRKSYIANKPNNGYNVLNHGDFHIKNLLFRNDENDDIQDISFIDFQISVWCSPAIDLNYVLYVNASTETRDNHKNELLSIYHAKFCSVLEDLGCLKKPPSLLELHIEMLKNGFLEVLLAIQFMAMFFVDYENIDKADLGDMDKMLKILYNESAMRPVLEKLIVKFLHKGFFEV</sequence>
<organism evidence="2">
    <name type="scientific">Nyssomyia neivai</name>
    <dbReference type="NCBI Taxonomy" id="330878"/>
    <lineage>
        <taxon>Eukaryota</taxon>
        <taxon>Metazoa</taxon>
        <taxon>Ecdysozoa</taxon>
        <taxon>Arthropoda</taxon>
        <taxon>Hexapoda</taxon>
        <taxon>Insecta</taxon>
        <taxon>Pterygota</taxon>
        <taxon>Neoptera</taxon>
        <taxon>Endopterygota</taxon>
        <taxon>Diptera</taxon>
        <taxon>Nematocera</taxon>
        <taxon>Psychodoidea</taxon>
        <taxon>Psychodidae</taxon>
        <taxon>Nyssomyia</taxon>
    </lineage>
</organism>
<evidence type="ECO:0000259" key="1">
    <source>
        <dbReference type="SMART" id="SM00587"/>
    </source>
</evidence>
<dbReference type="PANTHER" id="PTHR11012">
    <property type="entry name" value="PROTEIN KINASE-LIKE DOMAIN-CONTAINING"/>
    <property type="match status" value="1"/>
</dbReference>
<dbReference type="AlphaFoldDB" id="A0A1L8DYK9"/>
<dbReference type="GO" id="GO:0016301">
    <property type="term" value="F:kinase activity"/>
    <property type="evidence" value="ECO:0007669"/>
    <property type="project" value="UniProtKB-KW"/>
</dbReference>
<dbReference type="SMART" id="SM00587">
    <property type="entry name" value="CHK"/>
    <property type="match status" value="1"/>
</dbReference>
<dbReference type="InterPro" id="IPR004119">
    <property type="entry name" value="EcKL"/>
</dbReference>
<reference evidence="2" key="1">
    <citation type="submission" date="2016-12" db="EMBL/GenBank/DDBJ databases">
        <title>An insight into the sialome and mialome of the sand fly, Nyssomyia neivai.</title>
        <authorList>
            <person name="Sebastian V."/>
            <person name="Goulart T.M."/>
            <person name="Oliveira W."/>
            <person name="Calvo E."/>
            <person name="Oliveira L.F."/>
            <person name="Pinto M.C."/>
            <person name="Rosselino A.M."/>
            <person name="Ribeiro J.M."/>
        </authorList>
    </citation>
    <scope>NUCLEOTIDE SEQUENCE</scope>
</reference>
<dbReference type="InterPro" id="IPR011009">
    <property type="entry name" value="Kinase-like_dom_sf"/>
</dbReference>
<keyword evidence="2" id="KW-0418">Kinase</keyword>
<name>A0A1L8DYK9_9DIPT</name>
<evidence type="ECO:0000313" key="2">
    <source>
        <dbReference type="EMBL" id="JAV11516.1"/>
    </source>
</evidence>
<dbReference type="Gene3D" id="3.90.1200.10">
    <property type="match status" value="1"/>
</dbReference>